<sequence>MEEEDTFSVKKTCCTNCVKLKERGVKLKDSRDLLRRALQGIEPKIIELQNEIANLKKAYEAERARAELVNEEKERESSVRDGLEKEIINLKSEISSLQQDSASRDLDDDCEVILLRARVSELDGEIFRLKELLEEERQKGGVEEKGKLKESAGGDGLENEILKSEQVAFHKSTATTDPGEESEVILLQARVSEGKAEISRLNDLIEKERKIVALEKEKLEADKWKAQEALKIEIEARSKECSVRAGLENEILNLISKIDLLKEESNTSKYQEEIAQLQARLAEADAENNRLKELFNEERKRADSEKKKAKAEKKKAEAKKIEFEAKIKESACLENEIKKLKSEMASLQEKKDSRDEDGETLLLHSRVSKGEADNKRLNELLVKERKRGDSEKKRAEMEKKKSSDALELVKSERKKAEEEKKFADVERTRAEKCRISLEATRIEANELRAKLVLEKSRIEEAHRKAEAEKQMAYREKKRAESEMVKAEEQKKLVEEEKKKLMDEKDRTNQLSQKLEEAGERIESLEKEIQEIMSSRTMKQNLPVTSEVNRNVGRNLLLLEEQLRLEKMQVKHAKRVSKFEKKRNNLLEQELYHLKQDFGYFGYRLNVLDGCFSTGIEGIDASAKRNNSLQIQSANETDKFSGKEPFSLFGKSKKEHVKTGYTSMDWFDRFRSTVECSTPLSGASGSSTKPISGISSTLESLIGGSVRNKLQNSAICSTSTSFSDRPSVGSQENNAFNIPRPDSLVENLKKGPNDRSESTKLMINENNGLVAESCVRTPLYRDMEGPCLRLNKHDSIKDVGKETGQKRKRLPDKVGSVECLCTELPNLPIQIEEKVTPPNNALTSENNMLLPICSHIEGLNAFGDGRRPTALLLGDIHSRNHRSSKKGKVSLLEPASRVDMCMQAENLQTKVTNGAENCNQTVLQTNCLIGTIETSRDTVDTAGINKKELSIENMSCEDIMKLLELDDPDDEEKFRTAMEMPLSPTLPEIEMPDMEAFEVDACIMSEEGTNCDMTKDINHTVLSGCFSALNVARDCNKLNIESSGNSHCSALPQLEGPHSAIGEPPNENVGFHFSADIGNGIPCEVSETSIELEMTKEMSRSEVMEAPCTSSKGHKHERTSKYFVAFPNSKDKNSMCRIISAQENCLHKVSEKVWMVPNILVALVKEKDLLPEEKACVFFSLLLHNFLVVASENFRKFAADDIYTCSNSFLACMKTVMSDAGIRNILLELFRLDTLLTLIESFLIGKRIMVYNAVEPHVQCGSQSITLLDGTHILLSSEAATTDKLVAGSFILASICETTGHIGLICEATYKFLRAHRSDSYLMLTVLHVFACVCGDRYLTLNSHSLIMAVVRSIVTYLEKGTVAIDATCGRLTFSPCAQCLFSKSVLSVDEVLILLLEKLQVYDGIESDFHAFFSIDKNWRLDTAQSDYVDGSILQHLDDIFSLVELLAYYMDWEWTCSKVIPQLIKIVESCVSEKFSTAVILLVGQLGRFGIDRNGCEQLGVEDLRCSLAGFLNQKTTRSCGRPTQFAVVHALMGLLSVSFEELIENKDLPVDNSQLSHGNLVRAWFSQLSEEQKSASLLHLTQC</sequence>
<dbReference type="PANTHER" id="PTHR35480">
    <property type="entry name" value="MATERNAL EFFECT EMBRYO ARREST 22"/>
    <property type="match status" value="1"/>
</dbReference>
<accession>A0A2G5DF65</accession>
<evidence type="ECO:0000313" key="4">
    <source>
        <dbReference type="Proteomes" id="UP000230069"/>
    </source>
</evidence>
<reference evidence="3 4" key="1">
    <citation type="submission" date="2017-09" db="EMBL/GenBank/DDBJ databases">
        <title>WGS assembly of Aquilegia coerulea Goldsmith.</title>
        <authorList>
            <person name="Hodges S."/>
            <person name="Kramer E."/>
            <person name="Nordborg M."/>
            <person name="Tomkins J."/>
            <person name="Borevitz J."/>
            <person name="Derieg N."/>
            <person name="Yan J."/>
            <person name="Mihaltcheva S."/>
            <person name="Hayes R.D."/>
            <person name="Rokhsar D."/>
        </authorList>
    </citation>
    <scope>NUCLEOTIDE SEQUENCE [LARGE SCALE GENOMIC DNA]</scope>
    <source>
        <strain evidence="4">cv. Goldsmith</strain>
    </source>
</reference>
<organism evidence="3 4">
    <name type="scientific">Aquilegia coerulea</name>
    <name type="common">Rocky mountain columbine</name>
    <dbReference type="NCBI Taxonomy" id="218851"/>
    <lineage>
        <taxon>Eukaryota</taxon>
        <taxon>Viridiplantae</taxon>
        <taxon>Streptophyta</taxon>
        <taxon>Embryophyta</taxon>
        <taxon>Tracheophyta</taxon>
        <taxon>Spermatophyta</taxon>
        <taxon>Magnoliopsida</taxon>
        <taxon>Ranunculales</taxon>
        <taxon>Ranunculaceae</taxon>
        <taxon>Thalictroideae</taxon>
        <taxon>Aquilegia</taxon>
    </lineage>
</organism>
<proteinExistence type="predicted"/>
<dbReference type="STRING" id="218851.A0A2G5DF65"/>
<feature type="compositionally biased region" description="Polar residues" evidence="2">
    <location>
        <begin position="720"/>
        <end position="735"/>
    </location>
</feature>
<feature type="compositionally biased region" description="Basic and acidic residues" evidence="2">
    <location>
        <begin position="368"/>
        <end position="423"/>
    </location>
</feature>
<feature type="region of interest" description="Disordered" evidence="2">
    <location>
        <begin position="295"/>
        <end position="315"/>
    </location>
</feature>
<dbReference type="PANTHER" id="PTHR35480:SF1">
    <property type="entry name" value="MATERNAL EFFECT EMBRYO ARREST 22"/>
    <property type="match status" value="1"/>
</dbReference>
<protein>
    <recommendedName>
        <fullName evidence="5">Maternal effect embryo arrest 22</fullName>
    </recommendedName>
</protein>
<keyword evidence="4" id="KW-1185">Reference proteome</keyword>
<name>A0A2G5DF65_AQUCA</name>
<evidence type="ECO:0000313" key="3">
    <source>
        <dbReference type="EMBL" id="PIA42156.1"/>
    </source>
</evidence>
<dbReference type="FunCoup" id="A0A2G5DF65">
    <property type="interactions" value="1925"/>
</dbReference>
<feature type="coiled-coil region" evidence="1">
    <location>
        <begin position="45"/>
        <end position="139"/>
    </location>
</feature>
<dbReference type="OrthoDB" id="1933275at2759"/>
<feature type="compositionally biased region" description="Basic and acidic residues" evidence="2">
    <location>
        <begin position="344"/>
        <end position="354"/>
    </location>
</feature>
<feature type="region of interest" description="Disordered" evidence="2">
    <location>
        <begin position="720"/>
        <end position="741"/>
    </location>
</feature>
<evidence type="ECO:0000256" key="1">
    <source>
        <dbReference type="SAM" id="Coils"/>
    </source>
</evidence>
<gene>
    <name evidence="3" type="ORF">AQUCO_02100190v1</name>
</gene>
<evidence type="ECO:0000256" key="2">
    <source>
        <dbReference type="SAM" id="MobiDB-lite"/>
    </source>
</evidence>
<evidence type="ECO:0008006" key="5">
    <source>
        <dbReference type="Google" id="ProtNLM"/>
    </source>
</evidence>
<feature type="compositionally biased region" description="Basic and acidic residues" evidence="2">
    <location>
        <begin position="295"/>
        <end position="306"/>
    </location>
</feature>
<dbReference type="InParanoid" id="A0A2G5DF65"/>
<keyword evidence="1" id="KW-0175">Coiled coil</keyword>
<dbReference type="EMBL" id="KZ305038">
    <property type="protein sequence ID" value="PIA42156.1"/>
    <property type="molecule type" value="Genomic_DNA"/>
</dbReference>
<dbReference type="Proteomes" id="UP000230069">
    <property type="component" value="Unassembled WGS sequence"/>
</dbReference>
<feature type="region of interest" description="Disordered" evidence="2">
    <location>
        <begin position="344"/>
        <end position="423"/>
    </location>
</feature>